<comment type="caution">
    <text evidence="1">The sequence shown here is derived from an EMBL/GenBank/DDBJ whole genome shotgun (WGS) entry which is preliminary data.</text>
</comment>
<organism evidence="1 2">
    <name type="scientific">Periplaneta americana</name>
    <name type="common">American cockroach</name>
    <name type="synonym">Blatta americana</name>
    <dbReference type="NCBI Taxonomy" id="6978"/>
    <lineage>
        <taxon>Eukaryota</taxon>
        <taxon>Metazoa</taxon>
        <taxon>Ecdysozoa</taxon>
        <taxon>Arthropoda</taxon>
        <taxon>Hexapoda</taxon>
        <taxon>Insecta</taxon>
        <taxon>Pterygota</taxon>
        <taxon>Neoptera</taxon>
        <taxon>Polyneoptera</taxon>
        <taxon>Dictyoptera</taxon>
        <taxon>Blattodea</taxon>
        <taxon>Blattoidea</taxon>
        <taxon>Blattidae</taxon>
        <taxon>Blattinae</taxon>
        <taxon>Periplaneta</taxon>
    </lineage>
</organism>
<sequence length="69" mass="8225">MKLKQKARTWSKWFLPPQYTPNNDVQQSDIPTALLLMEYRYRHVQSELSVPQVLVVLCRTLCPFRAPHR</sequence>
<accession>A0ABQ8T942</accession>
<evidence type="ECO:0000313" key="1">
    <source>
        <dbReference type="EMBL" id="KAJ4442611.1"/>
    </source>
</evidence>
<name>A0ABQ8T942_PERAM</name>
<protein>
    <submittedName>
        <fullName evidence="1">Uncharacterized protein</fullName>
    </submittedName>
</protein>
<dbReference type="EMBL" id="JAJSOF020000013">
    <property type="protein sequence ID" value="KAJ4442611.1"/>
    <property type="molecule type" value="Genomic_DNA"/>
</dbReference>
<proteinExistence type="predicted"/>
<keyword evidence="2" id="KW-1185">Reference proteome</keyword>
<reference evidence="1 2" key="1">
    <citation type="journal article" date="2022" name="Allergy">
        <title>Genome assembly and annotation of Periplaneta americana reveal a comprehensive cockroach allergen profile.</title>
        <authorList>
            <person name="Wang L."/>
            <person name="Xiong Q."/>
            <person name="Saelim N."/>
            <person name="Wang L."/>
            <person name="Nong W."/>
            <person name="Wan A.T."/>
            <person name="Shi M."/>
            <person name="Liu X."/>
            <person name="Cao Q."/>
            <person name="Hui J.H.L."/>
            <person name="Sookrung N."/>
            <person name="Leung T.F."/>
            <person name="Tungtrongchitr A."/>
            <person name="Tsui S.K.W."/>
        </authorList>
    </citation>
    <scope>NUCLEOTIDE SEQUENCE [LARGE SCALE GENOMIC DNA]</scope>
    <source>
        <strain evidence="1">PWHHKU_190912</strain>
    </source>
</reference>
<evidence type="ECO:0000313" key="2">
    <source>
        <dbReference type="Proteomes" id="UP001148838"/>
    </source>
</evidence>
<gene>
    <name evidence="1" type="ORF">ANN_04200</name>
</gene>
<dbReference type="Proteomes" id="UP001148838">
    <property type="component" value="Unassembled WGS sequence"/>
</dbReference>